<organism evidence="1 2">
    <name type="scientific">Pleurotus eryngii</name>
    <name type="common">Boletus of the steppes</name>
    <dbReference type="NCBI Taxonomy" id="5323"/>
    <lineage>
        <taxon>Eukaryota</taxon>
        <taxon>Fungi</taxon>
        <taxon>Dikarya</taxon>
        <taxon>Basidiomycota</taxon>
        <taxon>Agaricomycotina</taxon>
        <taxon>Agaricomycetes</taxon>
        <taxon>Agaricomycetidae</taxon>
        <taxon>Agaricales</taxon>
        <taxon>Pleurotineae</taxon>
        <taxon>Pleurotaceae</taxon>
        <taxon>Pleurotus</taxon>
    </lineage>
</organism>
<accession>A0A9P5ZW85</accession>
<dbReference type="Proteomes" id="UP000807025">
    <property type="component" value="Unassembled WGS sequence"/>
</dbReference>
<evidence type="ECO:0000313" key="2">
    <source>
        <dbReference type="Proteomes" id="UP000807025"/>
    </source>
</evidence>
<dbReference type="EMBL" id="MU154560">
    <property type="protein sequence ID" value="KAF9495627.1"/>
    <property type="molecule type" value="Genomic_DNA"/>
</dbReference>
<proteinExistence type="predicted"/>
<comment type="caution">
    <text evidence="1">The sequence shown here is derived from an EMBL/GenBank/DDBJ whole genome shotgun (WGS) entry which is preliminary data.</text>
</comment>
<keyword evidence="2" id="KW-1185">Reference proteome</keyword>
<protein>
    <submittedName>
        <fullName evidence="1">Uncharacterized protein</fullName>
    </submittedName>
</protein>
<sequence length="161" mass="17101">MKQTTFTVDEITILFTQHTISIPAGLEAAFLRTTTHAVASVPASLTNAAAVDPTATEPEEITTLAVPTTVVPPAPATPPAAIAVPVIPVNTVPPALIAASNPYAITISCQISVMQGRWVTDILPLIHGISNWASECFTTKQQARIHFNHENQAGRTRIVMD</sequence>
<dbReference type="AlphaFoldDB" id="A0A9P5ZW85"/>
<name>A0A9P5ZW85_PLEER</name>
<gene>
    <name evidence="1" type="ORF">BDN71DRAFT_1430847</name>
</gene>
<reference evidence="1" key="1">
    <citation type="submission" date="2020-11" db="EMBL/GenBank/DDBJ databases">
        <authorList>
            <consortium name="DOE Joint Genome Institute"/>
            <person name="Ahrendt S."/>
            <person name="Riley R."/>
            <person name="Andreopoulos W."/>
            <person name="Labutti K."/>
            <person name="Pangilinan J."/>
            <person name="Ruiz-Duenas F.J."/>
            <person name="Barrasa J.M."/>
            <person name="Sanchez-Garcia M."/>
            <person name="Camarero S."/>
            <person name="Miyauchi S."/>
            <person name="Serrano A."/>
            <person name="Linde D."/>
            <person name="Babiker R."/>
            <person name="Drula E."/>
            <person name="Ayuso-Fernandez I."/>
            <person name="Pacheco R."/>
            <person name="Padilla G."/>
            <person name="Ferreira P."/>
            <person name="Barriuso J."/>
            <person name="Kellner H."/>
            <person name="Castanera R."/>
            <person name="Alfaro M."/>
            <person name="Ramirez L."/>
            <person name="Pisabarro A.G."/>
            <person name="Kuo A."/>
            <person name="Tritt A."/>
            <person name="Lipzen A."/>
            <person name="He G."/>
            <person name="Yan M."/>
            <person name="Ng V."/>
            <person name="Cullen D."/>
            <person name="Martin F."/>
            <person name="Rosso M.-N."/>
            <person name="Henrissat B."/>
            <person name="Hibbett D."/>
            <person name="Martinez A.T."/>
            <person name="Grigoriev I.V."/>
        </authorList>
    </citation>
    <scope>NUCLEOTIDE SEQUENCE</scope>
    <source>
        <strain evidence="1">ATCC 90797</strain>
    </source>
</reference>
<evidence type="ECO:0000313" key="1">
    <source>
        <dbReference type="EMBL" id="KAF9495627.1"/>
    </source>
</evidence>